<accession>A0A1V4KV10</accession>
<reference evidence="1 2" key="1">
    <citation type="submission" date="2016-02" db="EMBL/GenBank/DDBJ databases">
        <title>Band-tailed pigeon sequencing and assembly.</title>
        <authorList>
            <person name="Soares A.E."/>
            <person name="Novak B.J."/>
            <person name="Rice E.S."/>
            <person name="O'Connell B."/>
            <person name="Chang D."/>
            <person name="Weber S."/>
            <person name="Shapiro B."/>
        </authorList>
    </citation>
    <scope>NUCLEOTIDE SEQUENCE [LARGE SCALE GENOMIC DNA]</scope>
    <source>
        <strain evidence="1">BTP2013</strain>
        <tissue evidence="1">Blood</tissue>
    </source>
</reference>
<dbReference type="Proteomes" id="UP000190648">
    <property type="component" value="Unassembled WGS sequence"/>
</dbReference>
<sequence>MQVPCNLNEHPNSRSPEVSGIYLCRCIPQSSHFQPSLWLQFPGYQLSFHICLQICLKCPEEIRITLRTKENAEVIYCKQYNSRGYYVDKGIALEHDKCK</sequence>
<keyword evidence="2" id="KW-1185">Reference proteome</keyword>
<organism evidence="1 2">
    <name type="scientific">Patagioenas fasciata monilis</name>
    <dbReference type="NCBI Taxonomy" id="372326"/>
    <lineage>
        <taxon>Eukaryota</taxon>
        <taxon>Metazoa</taxon>
        <taxon>Chordata</taxon>
        <taxon>Craniata</taxon>
        <taxon>Vertebrata</taxon>
        <taxon>Euteleostomi</taxon>
        <taxon>Archelosauria</taxon>
        <taxon>Archosauria</taxon>
        <taxon>Dinosauria</taxon>
        <taxon>Saurischia</taxon>
        <taxon>Theropoda</taxon>
        <taxon>Coelurosauria</taxon>
        <taxon>Aves</taxon>
        <taxon>Neognathae</taxon>
        <taxon>Neoaves</taxon>
        <taxon>Columbimorphae</taxon>
        <taxon>Columbiformes</taxon>
        <taxon>Columbidae</taxon>
        <taxon>Patagioenas</taxon>
    </lineage>
</organism>
<gene>
    <name evidence="1" type="ORF">AV530_008228</name>
</gene>
<name>A0A1V4KV10_PATFA</name>
<dbReference type="AlphaFoldDB" id="A0A1V4KV10"/>
<evidence type="ECO:0000313" key="2">
    <source>
        <dbReference type="Proteomes" id="UP000190648"/>
    </source>
</evidence>
<dbReference type="EMBL" id="LSYS01001584">
    <property type="protein sequence ID" value="OPJ88240.1"/>
    <property type="molecule type" value="Genomic_DNA"/>
</dbReference>
<protein>
    <submittedName>
        <fullName evidence="1">Uncharacterized protein</fullName>
    </submittedName>
</protein>
<comment type="caution">
    <text evidence="1">The sequence shown here is derived from an EMBL/GenBank/DDBJ whole genome shotgun (WGS) entry which is preliminary data.</text>
</comment>
<evidence type="ECO:0000313" key="1">
    <source>
        <dbReference type="EMBL" id="OPJ88240.1"/>
    </source>
</evidence>
<proteinExistence type="predicted"/>